<accession>A0A4S4MVY1</accession>
<evidence type="ECO:0000313" key="2">
    <source>
        <dbReference type="Proteomes" id="UP000308730"/>
    </source>
</evidence>
<evidence type="ECO:0008006" key="3">
    <source>
        <dbReference type="Google" id="ProtNLM"/>
    </source>
</evidence>
<reference evidence="1 2" key="1">
    <citation type="submission" date="2019-02" db="EMBL/GenBank/DDBJ databases">
        <title>Genome sequencing of the rare red list fungi Antrodiella citrinella (Flaviporus citrinellus).</title>
        <authorList>
            <person name="Buettner E."/>
            <person name="Kellner H."/>
        </authorList>
    </citation>
    <scope>NUCLEOTIDE SEQUENCE [LARGE SCALE GENOMIC DNA]</scope>
    <source>
        <strain evidence="1 2">DSM 108506</strain>
    </source>
</reference>
<sequence length="209" mass="22909">MPFNRTMAAPGSREFTGDNADGVVPGIKDASAPFDNPAANLILMEASPFFNDMLSLPVPSGPGKLANPKLKKTRHICDVLEASRNYLMEFVEDKVHKKLICRSKTDPLTMYAFAVNATIEPVLELQQIPSSSLGIHGVSTHSYVHELKVWRTCAEHHVVDPPVSRASVSMIGPSNDTAMVDTWIIDMLKDVKLQFEEEGDSDNEGSDEA</sequence>
<gene>
    <name evidence="1" type="ORF">EUX98_g3686</name>
</gene>
<name>A0A4S4MVY1_9APHY</name>
<dbReference type="Proteomes" id="UP000308730">
    <property type="component" value="Unassembled WGS sequence"/>
</dbReference>
<dbReference type="AlphaFoldDB" id="A0A4S4MVY1"/>
<organism evidence="1 2">
    <name type="scientific">Antrodiella citrinella</name>
    <dbReference type="NCBI Taxonomy" id="2447956"/>
    <lineage>
        <taxon>Eukaryota</taxon>
        <taxon>Fungi</taxon>
        <taxon>Dikarya</taxon>
        <taxon>Basidiomycota</taxon>
        <taxon>Agaricomycotina</taxon>
        <taxon>Agaricomycetes</taxon>
        <taxon>Polyporales</taxon>
        <taxon>Steccherinaceae</taxon>
        <taxon>Antrodiella</taxon>
    </lineage>
</organism>
<keyword evidence="2" id="KW-1185">Reference proteome</keyword>
<proteinExistence type="predicted"/>
<dbReference type="EMBL" id="SGPM01000078">
    <property type="protein sequence ID" value="THH30516.1"/>
    <property type="molecule type" value="Genomic_DNA"/>
</dbReference>
<evidence type="ECO:0000313" key="1">
    <source>
        <dbReference type="EMBL" id="THH30516.1"/>
    </source>
</evidence>
<protein>
    <recommendedName>
        <fullName evidence="3">BTB domain-containing protein</fullName>
    </recommendedName>
</protein>
<comment type="caution">
    <text evidence="1">The sequence shown here is derived from an EMBL/GenBank/DDBJ whole genome shotgun (WGS) entry which is preliminary data.</text>
</comment>